<accession>A0ACC2B0Q3</accession>
<protein>
    <submittedName>
        <fullName evidence="1">Uncharacterized protein</fullName>
    </submittedName>
</protein>
<proteinExistence type="predicted"/>
<name>A0ACC2B0Q3_DIPCM</name>
<sequence length="231" mass="25236">MTSISRSGIGIVTVLAVSGSVIFLAFSKRSIIPKNEFLKQPAIANQIKHETRGMCKVSIAFSCPDQSEILEDTSRTKEVRGSRDCCSDYVMTGTFLSAEDERANPNSDGMSTKSISSDNKTVVVESVGRTAMDQDLTAVRSLAVIQKSDALLTNPNVGYSERRMSDTKASVSVPAISGARKSSSQKKKVRFAATVVEPKNNNREFRLHPRSSGLSRQSHRRLTLDSCEIRS</sequence>
<gene>
    <name evidence="1" type="ORF">O6H91_18G048100</name>
</gene>
<organism evidence="1 2">
    <name type="scientific">Diphasiastrum complanatum</name>
    <name type="common">Issler's clubmoss</name>
    <name type="synonym">Lycopodium complanatum</name>
    <dbReference type="NCBI Taxonomy" id="34168"/>
    <lineage>
        <taxon>Eukaryota</taxon>
        <taxon>Viridiplantae</taxon>
        <taxon>Streptophyta</taxon>
        <taxon>Embryophyta</taxon>
        <taxon>Tracheophyta</taxon>
        <taxon>Lycopodiopsida</taxon>
        <taxon>Lycopodiales</taxon>
        <taxon>Lycopodiaceae</taxon>
        <taxon>Lycopodioideae</taxon>
        <taxon>Diphasiastrum</taxon>
    </lineage>
</organism>
<evidence type="ECO:0000313" key="1">
    <source>
        <dbReference type="EMBL" id="KAJ7523353.1"/>
    </source>
</evidence>
<keyword evidence="2" id="KW-1185">Reference proteome</keyword>
<evidence type="ECO:0000313" key="2">
    <source>
        <dbReference type="Proteomes" id="UP001162992"/>
    </source>
</evidence>
<dbReference type="Proteomes" id="UP001162992">
    <property type="component" value="Chromosome 18"/>
</dbReference>
<reference evidence="2" key="1">
    <citation type="journal article" date="2024" name="Proc. Natl. Acad. Sci. U.S.A.">
        <title>Extraordinary preservation of gene collinearity over three hundred million years revealed in homosporous lycophytes.</title>
        <authorList>
            <person name="Li C."/>
            <person name="Wickell D."/>
            <person name="Kuo L.Y."/>
            <person name="Chen X."/>
            <person name="Nie B."/>
            <person name="Liao X."/>
            <person name="Peng D."/>
            <person name="Ji J."/>
            <person name="Jenkins J."/>
            <person name="Williams M."/>
            <person name="Shu S."/>
            <person name="Plott C."/>
            <person name="Barry K."/>
            <person name="Rajasekar S."/>
            <person name="Grimwood J."/>
            <person name="Han X."/>
            <person name="Sun S."/>
            <person name="Hou Z."/>
            <person name="He W."/>
            <person name="Dai G."/>
            <person name="Sun C."/>
            <person name="Schmutz J."/>
            <person name="Leebens-Mack J.H."/>
            <person name="Li F.W."/>
            <person name="Wang L."/>
        </authorList>
    </citation>
    <scope>NUCLEOTIDE SEQUENCE [LARGE SCALE GENOMIC DNA]</scope>
    <source>
        <strain evidence="2">cv. PW_Plant_1</strain>
    </source>
</reference>
<comment type="caution">
    <text evidence="1">The sequence shown here is derived from an EMBL/GenBank/DDBJ whole genome shotgun (WGS) entry which is preliminary data.</text>
</comment>
<dbReference type="EMBL" id="CM055109">
    <property type="protein sequence ID" value="KAJ7523353.1"/>
    <property type="molecule type" value="Genomic_DNA"/>
</dbReference>